<dbReference type="RefSeq" id="XP_009064691.1">
    <property type="nucleotide sequence ID" value="XM_009066443.1"/>
</dbReference>
<reference evidence="2 3" key="1">
    <citation type="journal article" date="2013" name="Nature">
        <title>Insights into bilaterian evolution from three spiralian genomes.</title>
        <authorList>
            <person name="Simakov O."/>
            <person name="Marletaz F."/>
            <person name="Cho S.J."/>
            <person name="Edsinger-Gonzales E."/>
            <person name="Havlak P."/>
            <person name="Hellsten U."/>
            <person name="Kuo D.H."/>
            <person name="Larsson T."/>
            <person name="Lv J."/>
            <person name="Arendt D."/>
            <person name="Savage R."/>
            <person name="Osoegawa K."/>
            <person name="de Jong P."/>
            <person name="Grimwood J."/>
            <person name="Chapman J.A."/>
            <person name="Shapiro H."/>
            <person name="Aerts A."/>
            <person name="Otillar R.P."/>
            <person name="Terry A.Y."/>
            <person name="Boore J.L."/>
            <person name="Grigoriev I.V."/>
            <person name="Lindberg D.R."/>
            <person name="Seaver E.C."/>
            <person name="Weisblat D.A."/>
            <person name="Putnam N.H."/>
            <person name="Rokhsar D.S."/>
        </authorList>
    </citation>
    <scope>NUCLEOTIDE SEQUENCE [LARGE SCALE GENOMIC DNA]</scope>
</reference>
<keyword evidence="1" id="KW-0472">Membrane</keyword>
<evidence type="ECO:0000256" key="1">
    <source>
        <dbReference type="SAM" id="Phobius"/>
    </source>
</evidence>
<dbReference type="HOGENOM" id="CLU_1112379_0_0_1"/>
<dbReference type="CTD" id="20240923"/>
<evidence type="ECO:0000313" key="3">
    <source>
        <dbReference type="Proteomes" id="UP000030746"/>
    </source>
</evidence>
<protein>
    <recommendedName>
        <fullName evidence="4">Farnesoic acid O-methyl transferase domain-containing protein</fullName>
    </recommendedName>
</protein>
<gene>
    <name evidence="2" type="ORF">LOTGIDRAFT_168570</name>
</gene>
<dbReference type="Proteomes" id="UP000030746">
    <property type="component" value="Unassembled WGS sequence"/>
</dbReference>
<name>V3ZUT6_LOTGI</name>
<dbReference type="GeneID" id="20240923"/>
<dbReference type="EMBL" id="KB203440">
    <property type="protein sequence ID" value="ESO84701.1"/>
    <property type="molecule type" value="Genomic_DNA"/>
</dbReference>
<dbReference type="KEGG" id="lgi:LOTGIDRAFT_168570"/>
<dbReference type="AlphaFoldDB" id="V3ZUT6"/>
<accession>V3ZUT6</accession>
<proteinExistence type="predicted"/>
<keyword evidence="3" id="KW-1185">Reference proteome</keyword>
<organism evidence="2 3">
    <name type="scientific">Lottia gigantea</name>
    <name type="common">Giant owl limpet</name>
    <dbReference type="NCBI Taxonomy" id="225164"/>
    <lineage>
        <taxon>Eukaryota</taxon>
        <taxon>Metazoa</taxon>
        <taxon>Spiralia</taxon>
        <taxon>Lophotrochozoa</taxon>
        <taxon>Mollusca</taxon>
        <taxon>Gastropoda</taxon>
        <taxon>Patellogastropoda</taxon>
        <taxon>Lottioidea</taxon>
        <taxon>Lottiidae</taxon>
        <taxon>Lottia</taxon>
    </lineage>
</organism>
<evidence type="ECO:0008006" key="4">
    <source>
        <dbReference type="Google" id="ProtNLM"/>
    </source>
</evidence>
<sequence length="254" mass="29582">MDIGMWYILDTGTAIMWFISLFWMLRWIFFVHLAHRTECGRFVTTALRRASYFHNVAEQNHLIFALKSEDLPQLDLFNDTSKVGEIILGLGNNPKDVTIMLLCLYDFIEHTSDLVTPTEYTWLWIRWTGTQIEFGTGKTPGVDLVHYSLYSQDIKYIGFVKYEGHVESHWIVGQTDELANESVFKKRKNRRISDIASVHQENSKRISRQIFQQQVNGTSICELISKDLPTTDCPHPPILDWEGKVQPGWTNYYL</sequence>
<evidence type="ECO:0000313" key="2">
    <source>
        <dbReference type="EMBL" id="ESO84701.1"/>
    </source>
</evidence>
<keyword evidence="1" id="KW-0812">Transmembrane</keyword>
<feature type="transmembrane region" description="Helical" evidence="1">
    <location>
        <begin position="6"/>
        <end position="25"/>
    </location>
</feature>
<keyword evidence="1" id="KW-1133">Transmembrane helix</keyword>